<dbReference type="AlphaFoldDB" id="A0A1G8ZGM3"/>
<dbReference type="EMBL" id="FNES01000012">
    <property type="protein sequence ID" value="SDK14187.1"/>
    <property type="molecule type" value="Genomic_DNA"/>
</dbReference>
<dbReference type="Pfam" id="PF03923">
    <property type="entry name" value="Lipoprotein_16"/>
    <property type="match status" value="1"/>
</dbReference>
<accession>A0A1G8ZGM3</accession>
<feature type="signal peptide" evidence="1">
    <location>
        <begin position="1"/>
        <end position="20"/>
    </location>
</feature>
<organism evidence="2 3">
    <name type="scientific">Billgrantia gudaonensis</name>
    <dbReference type="NCBI Taxonomy" id="376427"/>
    <lineage>
        <taxon>Bacteria</taxon>
        <taxon>Pseudomonadati</taxon>
        <taxon>Pseudomonadota</taxon>
        <taxon>Gammaproteobacteria</taxon>
        <taxon>Oceanospirillales</taxon>
        <taxon>Halomonadaceae</taxon>
        <taxon>Billgrantia</taxon>
    </lineage>
</organism>
<proteinExistence type="predicted"/>
<reference evidence="2 3" key="1">
    <citation type="submission" date="2016-10" db="EMBL/GenBank/DDBJ databases">
        <authorList>
            <person name="de Groot N.N."/>
        </authorList>
    </citation>
    <scope>NUCLEOTIDE SEQUENCE [LARGE SCALE GENOMIC DNA]</scope>
    <source>
        <strain evidence="2 3">CGMCC 1.6133</strain>
    </source>
</reference>
<dbReference type="OrthoDB" id="5740854at2"/>
<name>A0A1G8ZGM3_9GAMM</name>
<protein>
    <submittedName>
        <fullName evidence="2">Uncharacterized lipoprotein</fullName>
    </submittedName>
</protein>
<keyword evidence="1" id="KW-0732">Signal</keyword>
<dbReference type="RefSeq" id="WP_089687141.1">
    <property type="nucleotide sequence ID" value="NZ_FNES01000012.1"/>
</dbReference>
<keyword evidence="2" id="KW-0449">Lipoprotein</keyword>
<keyword evidence="3" id="KW-1185">Reference proteome</keyword>
<evidence type="ECO:0000313" key="2">
    <source>
        <dbReference type="EMBL" id="SDK14187.1"/>
    </source>
</evidence>
<gene>
    <name evidence="2" type="ORF">SAMN04487954_11214</name>
</gene>
<feature type="chain" id="PRO_5011701513" evidence="1">
    <location>
        <begin position="21"/>
        <end position="196"/>
    </location>
</feature>
<evidence type="ECO:0000313" key="3">
    <source>
        <dbReference type="Proteomes" id="UP000198525"/>
    </source>
</evidence>
<sequence length="196" mass="21059">MLGHHLGRLATALLATLVLAGCASPHYLQLDPKRSAEVPQAGSGQAVTVKAADAREDEVIGTRSGDAMSTSVITVTPRELTPRLQREAERAVRDMGFSPTTEAAPDRPSLTLTLQHLGYARGDGQPLLGEARLEAVLEAKAVNGGTTYTGTYTSRRTQSFALRPNREENAEMLNELIGNALDRAFRDPELGQLLAR</sequence>
<evidence type="ECO:0000256" key="1">
    <source>
        <dbReference type="SAM" id="SignalP"/>
    </source>
</evidence>
<dbReference type="InterPro" id="IPR005619">
    <property type="entry name" value="Uncharacterised_YajG"/>
</dbReference>
<dbReference type="STRING" id="376427.SAMN04487954_11214"/>
<dbReference type="Proteomes" id="UP000198525">
    <property type="component" value="Unassembled WGS sequence"/>
</dbReference>